<dbReference type="FunFam" id="3.30.40.10:FF:000208">
    <property type="entry name" value="Zinc finger protein-related isoform 1"/>
    <property type="match status" value="1"/>
</dbReference>
<evidence type="ECO:0000256" key="3">
    <source>
        <dbReference type="ARBA" id="ARBA00022833"/>
    </source>
</evidence>
<dbReference type="Pfam" id="PF05495">
    <property type="entry name" value="zf-CHY"/>
    <property type="match status" value="1"/>
</dbReference>
<comment type="caution">
    <text evidence="9">The sequence shown here is derived from an EMBL/GenBank/DDBJ whole genome shotgun (WGS) entry which is preliminary data.</text>
</comment>
<dbReference type="InterPro" id="IPR039512">
    <property type="entry name" value="RCHY1_zinc-ribbon"/>
</dbReference>
<dbReference type="InterPro" id="IPR037274">
    <property type="entry name" value="Znf_CHY_sf"/>
</dbReference>
<feature type="domain" description="CTCHY-type" evidence="8">
    <location>
        <begin position="985"/>
        <end position="1051"/>
    </location>
</feature>
<dbReference type="EMBL" id="JALJOQ010000055">
    <property type="protein sequence ID" value="KAK9803859.1"/>
    <property type="molecule type" value="Genomic_DNA"/>
</dbReference>
<dbReference type="PROSITE" id="PS51266">
    <property type="entry name" value="ZF_CHY"/>
    <property type="match status" value="1"/>
</dbReference>
<reference evidence="9 10" key="1">
    <citation type="journal article" date="2024" name="Nat. Commun.">
        <title>Phylogenomics reveals the evolutionary origins of lichenization in chlorophyte algae.</title>
        <authorList>
            <person name="Puginier C."/>
            <person name="Libourel C."/>
            <person name="Otte J."/>
            <person name="Skaloud P."/>
            <person name="Haon M."/>
            <person name="Grisel S."/>
            <person name="Petersen M."/>
            <person name="Berrin J.G."/>
            <person name="Delaux P.M."/>
            <person name="Dal Grande F."/>
            <person name="Keller J."/>
        </authorList>
    </citation>
    <scope>NUCLEOTIDE SEQUENCE [LARGE SCALE GENOMIC DNA]</scope>
    <source>
        <strain evidence="9 10">SAG 2036</strain>
    </source>
</reference>
<evidence type="ECO:0000259" key="6">
    <source>
        <dbReference type="PROSITE" id="PS50089"/>
    </source>
</evidence>
<dbReference type="PROSITE" id="PS51270">
    <property type="entry name" value="ZF_CTCHY"/>
    <property type="match status" value="1"/>
</dbReference>
<dbReference type="Gene3D" id="1.20.120.520">
    <property type="entry name" value="nmb1532 protein domain like"/>
    <property type="match status" value="3"/>
</dbReference>
<dbReference type="PANTHER" id="PTHR21319:SF0">
    <property type="entry name" value="AND RING FINGER DOMAIN PROTEIN, PUTATIVE (AFU_ORTHOLOGUE AFUA_1G08900)-RELATED"/>
    <property type="match status" value="1"/>
</dbReference>
<dbReference type="Proteomes" id="UP001465755">
    <property type="component" value="Unassembled WGS sequence"/>
</dbReference>
<dbReference type="InterPro" id="IPR001841">
    <property type="entry name" value="Znf_RING"/>
</dbReference>
<evidence type="ECO:0000256" key="2">
    <source>
        <dbReference type="ARBA" id="ARBA00022771"/>
    </source>
</evidence>
<evidence type="ECO:0000256" key="5">
    <source>
        <dbReference type="SAM" id="MobiDB-lite"/>
    </source>
</evidence>
<dbReference type="Gene3D" id="2.20.28.10">
    <property type="match status" value="1"/>
</dbReference>
<dbReference type="InterPro" id="IPR012312">
    <property type="entry name" value="Hemerythrin-like"/>
</dbReference>
<dbReference type="PROSITE" id="PS50089">
    <property type="entry name" value="ZF_RING_2"/>
    <property type="match status" value="1"/>
</dbReference>
<dbReference type="InterPro" id="IPR008913">
    <property type="entry name" value="Znf_CHY"/>
</dbReference>
<feature type="domain" description="CHY-type" evidence="7">
    <location>
        <begin position="916"/>
        <end position="983"/>
    </location>
</feature>
<dbReference type="Pfam" id="PF14599">
    <property type="entry name" value="zinc_ribbon_6"/>
    <property type="match status" value="1"/>
</dbReference>
<protein>
    <submittedName>
        <fullName evidence="9">Uncharacterized protein</fullName>
    </submittedName>
</protein>
<accession>A0AAW1P0L4</accession>
<dbReference type="InterPro" id="IPR013083">
    <property type="entry name" value="Znf_RING/FYVE/PHD"/>
</dbReference>
<dbReference type="CDD" id="cd16464">
    <property type="entry name" value="RING-H2_Pirh2-like"/>
    <property type="match status" value="1"/>
</dbReference>
<keyword evidence="2 4" id="KW-0863">Zinc-finger</keyword>
<dbReference type="PANTHER" id="PTHR21319">
    <property type="entry name" value="RING FINGER AND CHY ZINC FINGER DOMAIN-CONTAINING PROTEIN 1"/>
    <property type="match status" value="1"/>
</dbReference>
<evidence type="ECO:0000256" key="1">
    <source>
        <dbReference type="ARBA" id="ARBA00022723"/>
    </source>
</evidence>
<evidence type="ECO:0000313" key="9">
    <source>
        <dbReference type="EMBL" id="KAK9803859.1"/>
    </source>
</evidence>
<feature type="region of interest" description="Disordered" evidence="5">
    <location>
        <begin position="229"/>
        <end position="264"/>
    </location>
</feature>
<dbReference type="SUPFAM" id="SSF161219">
    <property type="entry name" value="CHY zinc finger-like"/>
    <property type="match status" value="1"/>
</dbReference>
<dbReference type="Pfam" id="PF13639">
    <property type="entry name" value="zf-RING_2"/>
    <property type="match status" value="1"/>
</dbReference>
<dbReference type="InterPro" id="IPR037275">
    <property type="entry name" value="Znf_CTCHY_sf"/>
</dbReference>
<dbReference type="AlphaFoldDB" id="A0AAW1P0L4"/>
<evidence type="ECO:0000313" key="10">
    <source>
        <dbReference type="Proteomes" id="UP001465755"/>
    </source>
</evidence>
<organism evidence="9 10">
    <name type="scientific">Symbiochloris irregularis</name>
    <dbReference type="NCBI Taxonomy" id="706552"/>
    <lineage>
        <taxon>Eukaryota</taxon>
        <taxon>Viridiplantae</taxon>
        <taxon>Chlorophyta</taxon>
        <taxon>core chlorophytes</taxon>
        <taxon>Trebouxiophyceae</taxon>
        <taxon>Trebouxiales</taxon>
        <taxon>Trebouxiaceae</taxon>
        <taxon>Symbiochloris</taxon>
    </lineage>
</organism>
<dbReference type="Pfam" id="PF01814">
    <property type="entry name" value="Hemerythrin"/>
    <property type="match status" value="3"/>
</dbReference>
<evidence type="ECO:0000256" key="4">
    <source>
        <dbReference type="PROSITE-ProRule" id="PRU00601"/>
    </source>
</evidence>
<keyword evidence="10" id="KW-1185">Reference proteome</keyword>
<sequence>MTAVCLQGHSEDALPRVPCPPINFLYSRFHDSIRSELDALSQKVLNLDQSAEQGLLDRLISLKERYHFLEQVYKYHSSVEDEVVYPALDSKVKNVTSGYSVEHEHEEHLFEQLSRLLADSVRQTGAEQIATVRQLVCKVEEIHTTLRKHLAKEEEQLFPLLLEHFSFAEQAELVAQFLCCIPLTTVDVVLSWLKPAVPAHEQEQLLAQVREVVPDRLLLQLLVTWLSPSSSRPSTAHGAASHSPLQPRPAAQHTTTADHRAAGAQGALEETPLQDIVHLHGAIRSALHGFASDVSALQASPHGVNAAQLAGLVERHRFLRAVCAFHAASEDEVLFPAARSCGAHAGPPGQVSECEKDHTDEYQSMEDLGRLLGQVKSYARRGAKEVGGLLNDLKAAAVRVYSFNDAHMAREERGVLPLLQTSLCAAEQRTMVWRTLRAMPLRLLERMLPWMAGQMTEKEAASMLSNMRLAAPDMDSTLVELLSRWALRGRPSSPEPKVQEGPENFPNQTCCCTGLVKTSSTALPAAPQPPLPPAKRQKTAHAGAQGVPSSQGTRAEADEHNTTPAALVPDRGNPIDHIFQFHKALKRELRSMEADTCAFGTALQTAVKASQVADMKMQLEGRFRFLWGIYRAHSESEDEIVFPALEARETLHNVSHAYTLDHQQEEQLFKDLDEVFVKLRSVTDLGTLRAIAQRMQRMCAAMRATLEQHVHAEEQELWPLFAEHFSVEEQEDLVGRIIGRTGAEVLQAMLPWIASAFNEDEQRGMMESLRSASKNTMFDQWLSATCMDPRHGTSSPTSSPPRTLEGEASPLGEFAAYLHSPPSGSVAAPQGNTAAAATFRPGWEDIFRMNQKQLVTAVRRMWNDDTLDSDRKAYLMQRIMASRYIVAQQHKRGEGPTAAKAIVMPVGVPFRSYHNAATQTLGCAHYKRRCQVVAPCCDRVYTCRHCHDEAEDHRLQQGSVVSMVCMDCGLRQPAGGTCQGCGQSMARHYCGICRLWDDEADKSIYHCPFCNLCRLGKGLGVDACHCMRCNACMHLNEYDRHKCRDLSACPVCTEYLFDSKQPYRELPCGHFMHSHCFAQYTRYNYTCPLCAKSLGDMSVYFRMIDSLVERDCSTLPGFYRDATQELLCNDCEQRSSAPFHFVYHKCPHCASYNTRLL</sequence>
<keyword evidence="3" id="KW-0862">Zinc</keyword>
<dbReference type="GO" id="GO:0005634">
    <property type="term" value="C:nucleus"/>
    <property type="evidence" value="ECO:0007669"/>
    <property type="project" value="TreeGrafter"/>
</dbReference>
<dbReference type="GO" id="GO:0016567">
    <property type="term" value="P:protein ubiquitination"/>
    <property type="evidence" value="ECO:0007669"/>
    <property type="project" value="TreeGrafter"/>
</dbReference>
<dbReference type="GO" id="GO:0006879">
    <property type="term" value="P:intracellular iron ion homeostasis"/>
    <property type="evidence" value="ECO:0007669"/>
    <property type="project" value="UniProtKB-ARBA"/>
</dbReference>
<dbReference type="CDD" id="cd12108">
    <property type="entry name" value="Hr-like"/>
    <property type="match status" value="3"/>
</dbReference>
<evidence type="ECO:0000259" key="7">
    <source>
        <dbReference type="PROSITE" id="PS51266"/>
    </source>
</evidence>
<dbReference type="SUPFAM" id="SSF161245">
    <property type="entry name" value="Zinc hairpin stack"/>
    <property type="match status" value="1"/>
</dbReference>
<proteinExistence type="predicted"/>
<keyword evidence="1" id="KW-0479">Metal-binding</keyword>
<dbReference type="Gene3D" id="3.30.40.10">
    <property type="entry name" value="Zinc/RING finger domain, C3HC4 (zinc finger)"/>
    <property type="match status" value="1"/>
</dbReference>
<dbReference type="SUPFAM" id="SSF57850">
    <property type="entry name" value="RING/U-box"/>
    <property type="match status" value="1"/>
</dbReference>
<name>A0AAW1P0L4_9CHLO</name>
<dbReference type="GO" id="GO:0008270">
    <property type="term" value="F:zinc ion binding"/>
    <property type="evidence" value="ECO:0007669"/>
    <property type="project" value="UniProtKB-KW"/>
</dbReference>
<dbReference type="GO" id="GO:0061630">
    <property type="term" value="F:ubiquitin protein ligase activity"/>
    <property type="evidence" value="ECO:0007669"/>
    <property type="project" value="TreeGrafter"/>
</dbReference>
<gene>
    <name evidence="9" type="ORF">WJX73_009534</name>
</gene>
<dbReference type="SMART" id="SM00184">
    <property type="entry name" value="RING"/>
    <property type="match status" value="1"/>
</dbReference>
<dbReference type="GO" id="GO:0006511">
    <property type="term" value="P:ubiquitin-dependent protein catabolic process"/>
    <property type="evidence" value="ECO:0007669"/>
    <property type="project" value="TreeGrafter"/>
</dbReference>
<feature type="domain" description="RING-type" evidence="6">
    <location>
        <begin position="1049"/>
        <end position="1090"/>
    </location>
</feature>
<evidence type="ECO:0000259" key="8">
    <source>
        <dbReference type="PROSITE" id="PS51270"/>
    </source>
</evidence>
<dbReference type="InterPro" id="IPR017921">
    <property type="entry name" value="Znf_CTCHY"/>
</dbReference>
<feature type="region of interest" description="Disordered" evidence="5">
    <location>
        <begin position="521"/>
        <end position="558"/>
    </location>
</feature>